<proteinExistence type="predicted"/>
<reference evidence="2 3" key="1">
    <citation type="submission" date="2019-04" db="EMBL/GenBank/DDBJ databases">
        <authorList>
            <person name="Van Vliet M D."/>
        </authorList>
    </citation>
    <scope>NUCLEOTIDE SEQUENCE [LARGE SCALE GENOMIC DNA]</scope>
    <source>
        <strain evidence="2 3">F1</strain>
    </source>
</reference>
<evidence type="ECO:0008006" key="4">
    <source>
        <dbReference type="Google" id="ProtNLM"/>
    </source>
</evidence>
<keyword evidence="1" id="KW-0732">Signal</keyword>
<keyword evidence="3" id="KW-1185">Reference proteome</keyword>
<dbReference type="RefSeq" id="WP_136077418.1">
    <property type="nucleotide sequence ID" value="NZ_CAAHFG010000001.1"/>
</dbReference>
<dbReference type="EMBL" id="CAAHFG010000001">
    <property type="protein sequence ID" value="VGO11679.1"/>
    <property type="molecule type" value="Genomic_DNA"/>
</dbReference>
<feature type="chain" id="PRO_5025617192" description="MalT-like TPR region domain-containing protein" evidence="1">
    <location>
        <begin position="21"/>
        <end position="415"/>
    </location>
</feature>
<evidence type="ECO:0000256" key="1">
    <source>
        <dbReference type="SAM" id="SignalP"/>
    </source>
</evidence>
<protein>
    <recommendedName>
        <fullName evidence="4">MalT-like TPR region domain-containing protein</fullName>
    </recommendedName>
</protein>
<dbReference type="Proteomes" id="UP000366872">
    <property type="component" value="Unassembled WGS sequence"/>
</dbReference>
<evidence type="ECO:0000313" key="2">
    <source>
        <dbReference type="EMBL" id="VGO11679.1"/>
    </source>
</evidence>
<organism evidence="2 3">
    <name type="scientific">Pontiella desulfatans</name>
    <dbReference type="NCBI Taxonomy" id="2750659"/>
    <lineage>
        <taxon>Bacteria</taxon>
        <taxon>Pseudomonadati</taxon>
        <taxon>Kiritimatiellota</taxon>
        <taxon>Kiritimatiellia</taxon>
        <taxon>Kiritimatiellales</taxon>
        <taxon>Pontiellaceae</taxon>
        <taxon>Pontiella</taxon>
    </lineage>
</organism>
<dbReference type="PROSITE" id="PS51257">
    <property type="entry name" value="PROKAR_LIPOPROTEIN"/>
    <property type="match status" value="1"/>
</dbReference>
<accession>A0A6C2TVP1</accession>
<gene>
    <name evidence="2" type="ORF">PDESU_00224</name>
</gene>
<name>A0A6C2TVP1_PONDE</name>
<evidence type="ECO:0000313" key="3">
    <source>
        <dbReference type="Proteomes" id="UP000366872"/>
    </source>
</evidence>
<feature type="signal peptide" evidence="1">
    <location>
        <begin position="1"/>
        <end position="20"/>
    </location>
</feature>
<sequence>MSIRFFFLCLISLSLVGCVARDGDAGSLTTSQRELVLQVKGALGQLPDEPHKRTRNRELGLLAEVALEADEESLVLEVVEAIDNWRNIQLKAELATTCYNMGREEKARQLVEEVEQTVDTVLGIKSGRIVAAGENKNILEEYDDFRLDRVKVALSKYYFTKGDKESAKKWSEGVLPAEQSEFIKQQAQALAKENYDTSLAVNNILIKGETFEGKKAGIDGLVLLFDLYYGEEGKRNELKALIDEFSISMPVMYRVEWLHGMALSAFGHGDAAVARSLYIESSLLISEGSFKPRLFFPLKAENIITSHKLGFREEASEAADLLYGEYARFEGNIYNIHRADVLCAVGEMFVAIGRMDRAEEVYLNALDQAGVNPNSRPRVEDLNLIACSLIKHDVPLTSGLHEKMDGFVGSLGAPW</sequence>
<dbReference type="AlphaFoldDB" id="A0A6C2TVP1"/>